<dbReference type="Proteomes" id="UP000223968">
    <property type="component" value="Unassembled WGS sequence"/>
</dbReference>
<evidence type="ECO:0000256" key="1">
    <source>
        <dbReference type="ARBA" id="ARBA00023117"/>
    </source>
</evidence>
<feature type="compositionally biased region" description="Low complexity" evidence="2">
    <location>
        <begin position="377"/>
        <end position="399"/>
    </location>
</feature>
<dbReference type="GO" id="GO:0035267">
    <property type="term" value="C:NuA4 histone acetyltransferase complex"/>
    <property type="evidence" value="ECO:0007669"/>
    <property type="project" value="TreeGrafter"/>
</dbReference>
<dbReference type="EMBL" id="PDNB01000053">
    <property type="protein sequence ID" value="PGH12803.1"/>
    <property type="molecule type" value="Genomic_DNA"/>
</dbReference>
<gene>
    <name evidence="3" type="ORF">AJ79_04027</name>
</gene>
<feature type="region of interest" description="Disordered" evidence="2">
    <location>
        <begin position="763"/>
        <end position="782"/>
    </location>
</feature>
<feature type="compositionally biased region" description="Polar residues" evidence="2">
    <location>
        <begin position="481"/>
        <end position="491"/>
    </location>
</feature>
<dbReference type="OrthoDB" id="21449at2759"/>
<feature type="region of interest" description="Disordered" evidence="2">
    <location>
        <begin position="151"/>
        <end position="675"/>
    </location>
</feature>
<feature type="compositionally biased region" description="Low complexity" evidence="2">
    <location>
        <begin position="287"/>
        <end position="312"/>
    </location>
</feature>
<dbReference type="InterPro" id="IPR036427">
    <property type="entry name" value="Bromodomain-like_sf"/>
</dbReference>
<name>A0A2B7XVI6_9EURO</name>
<protein>
    <submittedName>
        <fullName evidence="3">Uncharacterized protein</fullName>
    </submittedName>
</protein>
<keyword evidence="1" id="KW-0103">Bromodomain</keyword>
<reference evidence="3 4" key="1">
    <citation type="submission" date="2017-10" db="EMBL/GenBank/DDBJ databases">
        <title>Comparative genomics in systemic dimorphic fungi from Ajellomycetaceae.</title>
        <authorList>
            <person name="Munoz J.F."/>
            <person name="Mcewen J.G."/>
            <person name="Clay O.K."/>
            <person name="Cuomo C.A."/>
        </authorList>
    </citation>
    <scope>NUCLEOTIDE SEQUENCE [LARGE SCALE GENOMIC DNA]</scope>
    <source>
        <strain evidence="3 4">UAMH5409</strain>
    </source>
</reference>
<dbReference type="AlphaFoldDB" id="A0A2B7XVI6"/>
<evidence type="ECO:0000313" key="3">
    <source>
        <dbReference type="EMBL" id="PGH12803.1"/>
    </source>
</evidence>
<sequence length="909" mass="97256">MPSLSSYTPFESLLFFQFLNTLDSQPSNFAPISELLTNNSFVRENETFNKDRLTPQALQALYTDLVHEELQNREGKGLGHGPNGYSSDSNPKKRKIQDPSSKQLLDGVSHSTVIPALVARLYAIYKERVTREIEEDERKYTEIKDDIRKLENGEYPRHATPIIDGAPAAPQIPEKAPQTKPTPVPQETVPTSVKAQEERDGKEQVAVSRPPSQLRAAQAPTHPKPALAEGQGVAQQGPPPQSKNANTPAPTTTWLPPQVPPIQQAQQAASQNIPPRSLAPSPANGNAPILPAQAQIAARGSQYTTSGQTQTGVKAPSAPQIGTGGAQGQALTATSGASQPAAPSLHPMPASTSAQQQSQRPTATFQPVQYSPPQPQTPQATPGPNIQQPWPQQQGPQTPYAHVSPFANVPYSNSQLTGKSPLPLGQSTQPSAGKPFQSPYGPPGEVPRPLNLGPLQKPPDDVGNRTISHPTTPAAAAGTINLDNRTPSFSASLDRRAPRPSLDTTGSLTPWKRPSPIVIAKSPGSPIRPRPEDVSPISERAPSPTFEIETAPSKTRSTDVESGPSANTRTRKTTPALGGTGAGSPVSSPARATRNRSRARSNVSRDDESIADSASVTKRQIKHEIPSTPAGISDETEMELRASNRLKAPTQAQADESLSRGRGKRKRGPSETYKLEDASLPPTRQAPYYVHCTRNFPRTTGPIMNDVASHKYASIFAKPLTELQAPGYRDLIYRPQDIKSIKSAIHHGSKAITAATEAVNAPSGAGDNVDSPGPGIDTPPSKSNGLLLKRTAELIPPKGIVNSAQLEMELVRMFANAVMFNPTSDQTFGPSFPMQTDSTAGSREGTQDVDVEEGGIINDTLEMYDDVEKAVSRWRAAERAVDDLGGKSMLSLRRGSASDINMDSADEVK</sequence>
<keyword evidence="4" id="KW-1185">Reference proteome</keyword>
<dbReference type="PANTHER" id="PTHR15398:SF4">
    <property type="entry name" value="BROMODOMAIN-CONTAINING PROTEIN 8 ISOFORM X1"/>
    <property type="match status" value="1"/>
</dbReference>
<accession>A0A2B7XVI6</accession>
<dbReference type="GO" id="GO:0006325">
    <property type="term" value="P:chromatin organization"/>
    <property type="evidence" value="ECO:0007669"/>
    <property type="project" value="UniProtKB-ARBA"/>
</dbReference>
<dbReference type="STRING" id="1447875.A0A2B7XVI6"/>
<feature type="region of interest" description="Disordered" evidence="2">
    <location>
        <begin position="73"/>
        <end position="104"/>
    </location>
</feature>
<feature type="compositionally biased region" description="Low complexity" evidence="2">
    <location>
        <begin position="328"/>
        <end position="337"/>
    </location>
</feature>
<dbReference type="Gene3D" id="1.20.920.10">
    <property type="entry name" value="Bromodomain-like"/>
    <property type="match status" value="1"/>
</dbReference>
<proteinExistence type="predicted"/>
<evidence type="ECO:0000256" key="2">
    <source>
        <dbReference type="SAM" id="MobiDB-lite"/>
    </source>
</evidence>
<feature type="compositionally biased region" description="Low complexity" evidence="2">
    <location>
        <begin position="261"/>
        <end position="275"/>
    </location>
</feature>
<feature type="compositionally biased region" description="Polar residues" evidence="2">
    <location>
        <begin position="242"/>
        <end position="255"/>
    </location>
</feature>
<feature type="compositionally biased region" description="Polar residues" evidence="2">
    <location>
        <begin position="350"/>
        <end position="365"/>
    </location>
</feature>
<organism evidence="3 4">
    <name type="scientific">Helicocarpus griseus UAMH5409</name>
    <dbReference type="NCBI Taxonomy" id="1447875"/>
    <lineage>
        <taxon>Eukaryota</taxon>
        <taxon>Fungi</taxon>
        <taxon>Dikarya</taxon>
        <taxon>Ascomycota</taxon>
        <taxon>Pezizomycotina</taxon>
        <taxon>Eurotiomycetes</taxon>
        <taxon>Eurotiomycetidae</taxon>
        <taxon>Onygenales</taxon>
        <taxon>Ajellomycetaceae</taxon>
        <taxon>Helicocarpus</taxon>
    </lineage>
</organism>
<comment type="caution">
    <text evidence="3">The sequence shown here is derived from an EMBL/GenBank/DDBJ whole genome shotgun (WGS) entry which is preliminary data.</text>
</comment>
<evidence type="ECO:0000313" key="4">
    <source>
        <dbReference type="Proteomes" id="UP000223968"/>
    </source>
</evidence>
<dbReference type="SUPFAM" id="SSF47370">
    <property type="entry name" value="Bromodomain"/>
    <property type="match status" value="1"/>
</dbReference>
<dbReference type="PANTHER" id="PTHR15398">
    <property type="entry name" value="BROMODOMAIN-CONTAINING PROTEIN 8"/>
    <property type="match status" value="1"/>
</dbReference>